<dbReference type="PANTHER" id="PTHR43300">
    <property type="entry name" value="ACETYLTRANSFERASE"/>
    <property type="match status" value="1"/>
</dbReference>
<dbReference type="Proteomes" id="UP000319848">
    <property type="component" value="Unassembled WGS sequence"/>
</dbReference>
<evidence type="ECO:0000313" key="8">
    <source>
        <dbReference type="EMBL" id="TWI12144.1"/>
    </source>
</evidence>
<feature type="domain" description="PglD N-terminal" evidence="7">
    <location>
        <begin position="2"/>
        <end position="81"/>
    </location>
</feature>
<dbReference type="InterPro" id="IPR050179">
    <property type="entry name" value="Trans_hexapeptide_repeat"/>
</dbReference>
<proteinExistence type="inferred from homology"/>
<feature type="binding site" evidence="6">
    <location>
        <position position="69"/>
    </location>
    <ligand>
        <name>substrate</name>
    </ligand>
</feature>
<name>A0A562LWX7_9FLAO</name>
<feature type="site" description="Increases basicity of active site His" evidence="5">
    <location>
        <position position="138"/>
    </location>
</feature>
<keyword evidence="2 8" id="KW-0808">Transferase</keyword>
<dbReference type="Gene3D" id="2.160.10.10">
    <property type="entry name" value="Hexapeptide repeat proteins"/>
    <property type="match status" value="1"/>
</dbReference>
<dbReference type="STRING" id="1341154.FCR2A7T_11170"/>
<dbReference type="OrthoDB" id="708224at2"/>
<dbReference type="InterPro" id="IPR001451">
    <property type="entry name" value="Hexapep"/>
</dbReference>
<dbReference type="AlphaFoldDB" id="A0A562LWX7"/>
<evidence type="ECO:0000256" key="5">
    <source>
        <dbReference type="PIRSR" id="PIRSR620019-1"/>
    </source>
</evidence>
<sequence>MIIVGAKGFAKEVLEVVRELDQLKNLVFYDDISIDAPDRLFGQFPVLRNIEAAKEYFLKTDSRFTIGIGNPFLRKKLYDKFEAIGGVFTSTISPSATIGSFEVQINDGCNILPGAIFSNSTSVGKGCLIYYNSLITHDCCVNDFVEVSPGATLLGRCEVGFYSQIGANATILPDVKIGNNVIVGAGSVVTKDVPDNSLVVGVPAMIKKQLPPLQF</sequence>
<evidence type="ECO:0000256" key="6">
    <source>
        <dbReference type="PIRSR" id="PIRSR620019-2"/>
    </source>
</evidence>
<dbReference type="InterPro" id="IPR018357">
    <property type="entry name" value="Hexapep_transf_CS"/>
</dbReference>
<comment type="caution">
    <text evidence="8">The sequence shown here is derived from an EMBL/GenBank/DDBJ whole genome shotgun (WGS) entry which is preliminary data.</text>
</comment>
<evidence type="ECO:0000313" key="9">
    <source>
        <dbReference type="Proteomes" id="UP000319848"/>
    </source>
</evidence>
<dbReference type="GO" id="GO:0016746">
    <property type="term" value="F:acyltransferase activity"/>
    <property type="evidence" value="ECO:0007669"/>
    <property type="project" value="UniProtKB-KW"/>
</dbReference>
<evidence type="ECO:0000256" key="3">
    <source>
        <dbReference type="ARBA" id="ARBA00022737"/>
    </source>
</evidence>
<dbReference type="Pfam" id="PF17836">
    <property type="entry name" value="PglD_N"/>
    <property type="match status" value="1"/>
</dbReference>
<dbReference type="CDD" id="cd03360">
    <property type="entry name" value="LbH_AT_putative"/>
    <property type="match status" value="1"/>
</dbReference>
<comment type="similarity">
    <text evidence="1">Belongs to the transferase hexapeptide repeat family.</text>
</comment>
<dbReference type="InterPro" id="IPR041561">
    <property type="entry name" value="PglD_N"/>
</dbReference>
<evidence type="ECO:0000256" key="4">
    <source>
        <dbReference type="ARBA" id="ARBA00023315"/>
    </source>
</evidence>
<reference evidence="8 9" key="1">
    <citation type="journal article" date="2015" name="Stand. Genomic Sci.">
        <title>Genomic Encyclopedia of Bacterial and Archaeal Type Strains, Phase III: the genomes of soil and plant-associated and newly described type strains.</title>
        <authorList>
            <person name="Whitman W.B."/>
            <person name="Woyke T."/>
            <person name="Klenk H.P."/>
            <person name="Zhou Y."/>
            <person name="Lilburn T.G."/>
            <person name="Beck B.J."/>
            <person name="De Vos P."/>
            <person name="Vandamme P."/>
            <person name="Eisen J.A."/>
            <person name="Garrity G."/>
            <person name="Hugenholtz P."/>
            <person name="Kyrpides N.C."/>
        </authorList>
    </citation>
    <scope>NUCLEOTIDE SEQUENCE [LARGE SCALE GENOMIC DNA]</scope>
    <source>
        <strain evidence="8 9">CGMCC 1.7270</strain>
    </source>
</reference>
<organism evidence="8 9">
    <name type="scientific">Flavobacterium cauense R2A-7</name>
    <dbReference type="NCBI Taxonomy" id="1341154"/>
    <lineage>
        <taxon>Bacteria</taxon>
        <taxon>Pseudomonadati</taxon>
        <taxon>Bacteroidota</taxon>
        <taxon>Flavobacteriia</taxon>
        <taxon>Flavobacteriales</taxon>
        <taxon>Flavobacteriaceae</taxon>
        <taxon>Flavobacterium</taxon>
    </lineage>
</organism>
<dbReference type="PROSITE" id="PS00101">
    <property type="entry name" value="HEXAPEP_TRANSFERASES"/>
    <property type="match status" value="1"/>
</dbReference>
<evidence type="ECO:0000259" key="7">
    <source>
        <dbReference type="Pfam" id="PF17836"/>
    </source>
</evidence>
<dbReference type="RefSeq" id="WP_035117558.1">
    <property type="nucleotide sequence ID" value="NZ_AVBI01000012.1"/>
</dbReference>
<dbReference type="EMBL" id="VLKQ01000007">
    <property type="protein sequence ID" value="TWI12144.1"/>
    <property type="molecule type" value="Genomic_DNA"/>
</dbReference>
<dbReference type="Pfam" id="PF00132">
    <property type="entry name" value="Hexapep"/>
    <property type="match status" value="1"/>
</dbReference>
<protein>
    <submittedName>
        <fullName evidence="8">Sugar O-acyltransferase (Sialic acid O-acetyltransferase NeuD family)</fullName>
    </submittedName>
</protein>
<dbReference type="InterPro" id="IPR011004">
    <property type="entry name" value="Trimer_LpxA-like_sf"/>
</dbReference>
<keyword evidence="3" id="KW-0677">Repeat</keyword>
<dbReference type="Gene3D" id="3.40.50.20">
    <property type="match status" value="1"/>
</dbReference>
<gene>
    <name evidence="8" type="ORF">IP98_01718</name>
</gene>
<dbReference type="SUPFAM" id="SSF51161">
    <property type="entry name" value="Trimeric LpxA-like enzymes"/>
    <property type="match status" value="1"/>
</dbReference>
<feature type="active site" description="Proton acceptor" evidence="5">
    <location>
        <position position="137"/>
    </location>
</feature>
<dbReference type="NCBIfam" id="TIGR03570">
    <property type="entry name" value="NeuD_NnaD"/>
    <property type="match status" value="1"/>
</dbReference>
<dbReference type="InterPro" id="IPR020019">
    <property type="entry name" value="AcTrfase_PglD-like"/>
</dbReference>
<evidence type="ECO:0000256" key="1">
    <source>
        <dbReference type="ARBA" id="ARBA00007274"/>
    </source>
</evidence>
<keyword evidence="4 8" id="KW-0012">Acyltransferase</keyword>
<evidence type="ECO:0000256" key="2">
    <source>
        <dbReference type="ARBA" id="ARBA00022679"/>
    </source>
</evidence>
<keyword evidence="9" id="KW-1185">Reference proteome</keyword>
<accession>A0A562LWX7</accession>